<dbReference type="Gene3D" id="3.30.70.20">
    <property type="match status" value="1"/>
</dbReference>
<dbReference type="Gene3D" id="3.50.50.60">
    <property type="entry name" value="FAD/NAD(P)-binding domain"/>
    <property type="match status" value="1"/>
</dbReference>
<dbReference type="SUPFAM" id="SSF54862">
    <property type="entry name" value="4Fe-4S ferredoxins"/>
    <property type="match status" value="1"/>
</dbReference>
<evidence type="ECO:0000256" key="7">
    <source>
        <dbReference type="ARBA" id="ARBA00022827"/>
    </source>
</evidence>
<keyword evidence="8 14" id="KW-0249">Electron transport</keyword>
<dbReference type="Proteomes" id="UP000076857">
    <property type="component" value="Chromosome"/>
</dbReference>
<keyword evidence="9 14" id="KW-0560">Oxidoreductase</keyword>
<evidence type="ECO:0000256" key="2">
    <source>
        <dbReference type="ARBA" id="ARBA00002819"/>
    </source>
</evidence>
<dbReference type="PROSITE" id="PS51257">
    <property type="entry name" value="PROKAR_LIPOPROTEIN"/>
    <property type="match status" value="1"/>
</dbReference>
<evidence type="ECO:0000256" key="3">
    <source>
        <dbReference type="ARBA" id="ARBA00022448"/>
    </source>
</evidence>
<dbReference type="GO" id="GO:0046872">
    <property type="term" value="F:metal ion binding"/>
    <property type="evidence" value="ECO:0007669"/>
    <property type="project" value="UniProtKB-KW"/>
</dbReference>
<keyword evidence="11 14" id="KW-0411">Iron-sulfur</keyword>
<dbReference type="SUPFAM" id="SSF51905">
    <property type="entry name" value="FAD/NAD(P)-binding domain"/>
    <property type="match status" value="1"/>
</dbReference>
<dbReference type="InterPro" id="IPR049398">
    <property type="entry name" value="ETF-QO/FixC_UQ-bd"/>
</dbReference>
<evidence type="ECO:0000256" key="14">
    <source>
        <dbReference type="RuleBase" id="RU366068"/>
    </source>
</evidence>
<comment type="cofactor">
    <cofactor evidence="14">
        <name>[4Fe-4S] cluster</name>
        <dbReference type="ChEBI" id="CHEBI:49883"/>
    </cofactor>
    <text evidence="14">Binds 1 [4Fe-4S] cluster.</text>
</comment>
<dbReference type="Pfam" id="PF21162">
    <property type="entry name" value="ETFQO_UQ-bd"/>
    <property type="match status" value="1"/>
</dbReference>
<dbReference type="Pfam" id="PF13450">
    <property type="entry name" value="NAD_binding_8"/>
    <property type="match status" value="1"/>
</dbReference>
<dbReference type="PRINTS" id="PR00420">
    <property type="entry name" value="RNGMNOXGNASE"/>
</dbReference>
<evidence type="ECO:0000256" key="5">
    <source>
        <dbReference type="ARBA" id="ARBA00022630"/>
    </source>
</evidence>
<evidence type="ECO:0000256" key="6">
    <source>
        <dbReference type="ARBA" id="ARBA00022723"/>
    </source>
</evidence>
<dbReference type="Pfam" id="PF05187">
    <property type="entry name" value="Fer4_ETF_QO"/>
    <property type="match status" value="1"/>
</dbReference>
<dbReference type="InterPro" id="IPR007859">
    <property type="entry name" value="ETF-QO/FixX_C"/>
</dbReference>
<keyword evidence="3 14" id="KW-0813">Transport</keyword>
<proteinExistence type="predicted"/>
<dbReference type="AlphaFoldDB" id="A0AAP9N1Q6"/>
<keyword evidence="10 14" id="KW-0408">Iron</keyword>
<name>A0AAP9N1Q6_PSEPU</name>
<evidence type="ECO:0000256" key="9">
    <source>
        <dbReference type="ARBA" id="ARBA00023002"/>
    </source>
</evidence>
<dbReference type="EC" id="1.5.5.1" evidence="14"/>
<dbReference type="RefSeq" id="WP_081237846.1">
    <property type="nucleotide sequence ID" value="NZ_CP050951.1"/>
</dbReference>
<keyword evidence="5 14" id="KW-0285">Flavoprotein</keyword>
<keyword evidence="12 14" id="KW-0830">Ubiquinone</keyword>
<evidence type="ECO:0000259" key="15">
    <source>
        <dbReference type="PROSITE" id="PS51379"/>
    </source>
</evidence>
<keyword evidence="7 14" id="KW-0274">FAD</keyword>
<evidence type="ECO:0000256" key="12">
    <source>
        <dbReference type="ARBA" id="ARBA00023075"/>
    </source>
</evidence>
<reference evidence="16 17" key="2">
    <citation type="submission" date="2020-04" db="EMBL/GenBank/DDBJ databases">
        <title>Complete genome sequence of Pseudomonas putida strain JQ581.</title>
        <authorList>
            <person name="Mu Y."/>
        </authorList>
    </citation>
    <scope>NUCLEOTIDE SEQUENCE [LARGE SCALE GENOMIC DNA]</scope>
    <source>
        <strain evidence="16 17">JQ581</strain>
    </source>
</reference>
<reference evidence="16 17" key="1">
    <citation type="submission" date="2016-04" db="EMBL/GenBank/DDBJ databases">
        <authorList>
            <person name="Qiu J."/>
        </authorList>
    </citation>
    <scope>NUCLEOTIDE SEQUENCE [LARGE SCALE GENOMIC DNA]</scope>
    <source>
        <strain evidence="16 17">JQ581</strain>
    </source>
</reference>
<evidence type="ECO:0000256" key="4">
    <source>
        <dbReference type="ARBA" id="ARBA00022485"/>
    </source>
</evidence>
<accession>A0AAP9N1Q6</accession>
<evidence type="ECO:0000313" key="16">
    <source>
        <dbReference type="EMBL" id="QJQ11855.1"/>
    </source>
</evidence>
<dbReference type="PROSITE" id="PS51379">
    <property type="entry name" value="4FE4S_FER_2"/>
    <property type="match status" value="1"/>
</dbReference>
<feature type="domain" description="4Fe-4S ferredoxin-type" evidence="15">
    <location>
        <begin position="520"/>
        <end position="549"/>
    </location>
</feature>
<gene>
    <name evidence="16" type="ORF">A3L25_021425</name>
</gene>
<evidence type="ECO:0000256" key="13">
    <source>
        <dbReference type="ARBA" id="ARBA00052682"/>
    </source>
</evidence>
<dbReference type="FunFam" id="3.30.70.20:FF:000012">
    <property type="entry name" value="Electron transfer flavoprotein-ubiquinone oxidoreductase, mitochondrial"/>
    <property type="match status" value="1"/>
</dbReference>
<dbReference type="InterPro" id="IPR040156">
    <property type="entry name" value="ETF-QO"/>
</dbReference>
<dbReference type="GO" id="GO:0004174">
    <property type="term" value="F:electron-transferring-flavoprotein dehydrogenase activity"/>
    <property type="evidence" value="ECO:0007669"/>
    <property type="project" value="UniProtKB-UniRule"/>
</dbReference>
<dbReference type="InterPro" id="IPR036188">
    <property type="entry name" value="FAD/NAD-bd_sf"/>
</dbReference>
<dbReference type="InterPro" id="IPR017896">
    <property type="entry name" value="4Fe4S_Fe-S-bd"/>
</dbReference>
<protein>
    <recommendedName>
        <fullName evidence="14">Electron transfer flavoprotein-ubiquinone oxidoreductase</fullName>
        <shortName evidence="14">ETF-QO</shortName>
        <ecNumber evidence="14">1.5.5.1</ecNumber>
    </recommendedName>
</protein>
<comment type="cofactor">
    <cofactor evidence="1 14">
        <name>FAD</name>
        <dbReference type="ChEBI" id="CHEBI:57692"/>
    </cofactor>
</comment>
<keyword evidence="6 14" id="KW-0479">Metal-binding</keyword>
<evidence type="ECO:0000313" key="17">
    <source>
        <dbReference type="Proteomes" id="UP000076857"/>
    </source>
</evidence>
<dbReference type="PANTHER" id="PTHR10617">
    <property type="entry name" value="ELECTRON TRANSFER FLAVOPROTEIN-UBIQUINONE OXIDOREDUCTASE"/>
    <property type="match status" value="1"/>
</dbReference>
<evidence type="ECO:0000256" key="11">
    <source>
        <dbReference type="ARBA" id="ARBA00023014"/>
    </source>
</evidence>
<keyword evidence="4" id="KW-0004">4Fe-4S</keyword>
<evidence type="ECO:0000256" key="8">
    <source>
        <dbReference type="ARBA" id="ARBA00022982"/>
    </source>
</evidence>
<dbReference type="Gene3D" id="3.30.9.90">
    <property type="match status" value="1"/>
</dbReference>
<comment type="catalytic activity">
    <reaction evidence="13 14">
        <text>a ubiquinone + reduced [electron-transfer flavoprotein] = a ubiquinol + oxidized [electron-transfer flavoprotein] + H(+)</text>
        <dbReference type="Rhea" id="RHEA:24052"/>
        <dbReference type="Rhea" id="RHEA-COMP:9565"/>
        <dbReference type="Rhea" id="RHEA-COMP:9566"/>
        <dbReference type="Rhea" id="RHEA-COMP:10685"/>
        <dbReference type="Rhea" id="RHEA-COMP:10686"/>
        <dbReference type="ChEBI" id="CHEBI:15378"/>
        <dbReference type="ChEBI" id="CHEBI:16389"/>
        <dbReference type="ChEBI" id="CHEBI:17976"/>
        <dbReference type="ChEBI" id="CHEBI:57692"/>
        <dbReference type="ChEBI" id="CHEBI:58307"/>
        <dbReference type="EC" id="1.5.5.1"/>
    </reaction>
</comment>
<sequence length="560" mass="61064">MSRREPVEREYMEFDVVIVGAGPAGLSAACRLKQKAAEAGSEISVCVVEKGSEVGAHILSGAVFEPRALNELFPDWKALGAPLNTEVKRDDIYVLKDAGSATKVPDLFVPKTMHNHGNYIISLGNLCRWLAQQAENLGVEIYPGFAAQEALFDDNGVVRGIVTGDLGVDREGNPKDGLYTPGMELRAKYTLFAEGCRGHIGKQLIKRFNLDNESDVQHYGIGLKEIWEIDPAKHEQGLVVHTAGWPLDVVAKDNTGGSFLYHLENNQVVVGLIVDLSYANPYLSPFDEFQRLKHHPVISQYLEGGKRISYGARALAKGGINSLPKMVFNGGALIGCDLGTMNVAKIKGSHTAMKSGMLAAEAVADALIAGSEGGDQLNSYVSAFKASWLYEELFASRNFGPAMHKFGPLLGAAFNYVDQNWFGGKLPFTLHDTKPDYACLKLAADSKKIDYPKPDGKLSFDKLSSVFLSSTNHEEEQPCHLKLTDPNVPIASNLPLYDEPAQRYCPAGVYEVVTQEDGNKRFQINAQNCVHCKTCDIKDPAQNITWVTPEGAGGPNYPNM</sequence>
<dbReference type="EMBL" id="CP050951">
    <property type="protein sequence ID" value="QJQ11855.1"/>
    <property type="molecule type" value="Genomic_DNA"/>
</dbReference>
<dbReference type="SUPFAM" id="SSF54373">
    <property type="entry name" value="FAD-linked reductases, C-terminal domain"/>
    <property type="match status" value="1"/>
</dbReference>
<dbReference type="PANTHER" id="PTHR10617:SF107">
    <property type="entry name" value="ELECTRON TRANSFER FLAVOPROTEIN-UBIQUINONE OXIDOREDUCTASE, MITOCHONDRIAL"/>
    <property type="match status" value="1"/>
</dbReference>
<dbReference type="GO" id="GO:0051539">
    <property type="term" value="F:4 iron, 4 sulfur cluster binding"/>
    <property type="evidence" value="ECO:0007669"/>
    <property type="project" value="UniProtKB-UniRule"/>
</dbReference>
<organism evidence="16 17">
    <name type="scientific">Pseudomonas putida</name>
    <name type="common">Arthrobacter siderocapsulatus</name>
    <dbReference type="NCBI Taxonomy" id="303"/>
    <lineage>
        <taxon>Bacteria</taxon>
        <taxon>Pseudomonadati</taxon>
        <taxon>Pseudomonadota</taxon>
        <taxon>Gammaproteobacteria</taxon>
        <taxon>Pseudomonadales</taxon>
        <taxon>Pseudomonadaceae</taxon>
        <taxon>Pseudomonas</taxon>
    </lineage>
</organism>
<comment type="function">
    <text evidence="2 14">Accepts electrons from ETF and reduces ubiquinone.</text>
</comment>
<evidence type="ECO:0000256" key="1">
    <source>
        <dbReference type="ARBA" id="ARBA00001974"/>
    </source>
</evidence>
<evidence type="ECO:0000256" key="10">
    <source>
        <dbReference type="ARBA" id="ARBA00023004"/>
    </source>
</evidence>